<dbReference type="AlphaFoldDB" id="A0A917F7D7"/>
<evidence type="ECO:0000256" key="1">
    <source>
        <dbReference type="ARBA" id="ARBA00004651"/>
    </source>
</evidence>
<reference evidence="8" key="2">
    <citation type="submission" date="2020-09" db="EMBL/GenBank/DDBJ databases">
        <authorList>
            <person name="Sun Q."/>
            <person name="Zhou Y."/>
        </authorList>
    </citation>
    <scope>NUCLEOTIDE SEQUENCE</scope>
    <source>
        <strain evidence="8">CGMCC 1.15254</strain>
    </source>
</reference>
<comment type="caution">
    <text evidence="8">The sequence shown here is derived from an EMBL/GenBank/DDBJ whole genome shotgun (WGS) entry which is preliminary data.</text>
</comment>
<dbReference type="RefSeq" id="WP_188660548.1">
    <property type="nucleotide sequence ID" value="NZ_BMHV01000002.1"/>
</dbReference>
<keyword evidence="4 6" id="KW-1133">Transmembrane helix</keyword>
<dbReference type="PANTHER" id="PTHR32322">
    <property type="entry name" value="INNER MEMBRANE TRANSPORTER"/>
    <property type="match status" value="1"/>
</dbReference>
<reference evidence="8" key="1">
    <citation type="journal article" date="2014" name="Int. J. Syst. Evol. Microbiol.">
        <title>Complete genome sequence of Corynebacterium casei LMG S-19264T (=DSM 44701T), isolated from a smear-ripened cheese.</title>
        <authorList>
            <consortium name="US DOE Joint Genome Institute (JGI-PGF)"/>
            <person name="Walter F."/>
            <person name="Albersmeier A."/>
            <person name="Kalinowski J."/>
            <person name="Ruckert C."/>
        </authorList>
    </citation>
    <scope>NUCLEOTIDE SEQUENCE</scope>
    <source>
        <strain evidence="8">CGMCC 1.15254</strain>
    </source>
</reference>
<dbReference type="InterPro" id="IPR050638">
    <property type="entry name" value="AA-Vitamin_Transporters"/>
</dbReference>
<feature type="transmembrane region" description="Helical" evidence="6">
    <location>
        <begin position="42"/>
        <end position="60"/>
    </location>
</feature>
<name>A0A917F7D7_9PROT</name>
<dbReference type="InterPro" id="IPR037185">
    <property type="entry name" value="EmrE-like"/>
</dbReference>
<dbReference type="SUPFAM" id="SSF103481">
    <property type="entry name" value="Multidrug resistance efflux transporter EmrE"/>
    <property type="match status" value="2"/>
</dbReference>
<feature type="transmembrane region" description="Helical" evidence="6">
    <location>
        <begin position="156"/>
        <end position="174"/>
    </location>
</feature>
<organism evidence="8 9">
    <name type="scientific">Terasakiella brassicae</name>
    <dbReference type="NCBI Taxonomy" id="1634917"/>
    <lineage>
        <taxon>Bacteria</taxon>
        <taxon>Pseudomonadati</taxon>
        <taxon>Pseudomonadota</taxon>
        <taxon>Alphaproteobacteria</taxon>
        <taxon>Rhodospirillales</taxon>
        <taxon>Terasakiellaceae</taxon>
        <taxon>Terasakiella</taxon>
    </lineage>
</organism>
<protein>
    <recommendedName>
        <fullName evidence="7">EamA domain-containing protein</fullName>
    </recommendedName>
</protein>
<dbReference type="Gene3D" id="1.10.3730.20">
    <property type="match status" value="1"/>
</dbReference>
<dbReference type="Pfam" id="PF00892">
    <property type="entry name" value="EamA"/>
    <property type="match status" value="2"/>
</dbReference>
<feature type="transmembrane region" description="Helical" evidence="6">
    <location>
        <begin position="126"/>
        <end position="144"/>
    </location>
</feature>
<evidence type="ECO:0000259" key="7">
    <source>
        <dbReference type="Pfam" id="PF00892"/>
    </source>
</evidence>
<dbReference type="Proteomes" id="UP000632498">
    <property type="component" value="Unassembled WGS sequence"/>
</dbReference>
<feature type="transmembrane region" description="Helical" evidence="6">
    <location>
        <begin position="251"/>
        <end position="269"/>
    </location>
</feature>
<feature type="transmembrane region" description="Helical" evidence="6">
    <location>
        <begin position="219"/>
        <end position="239"/>
    </location>
</feature>
<feature type="transmembrane region" description="Helical" evidence="6">
    <location>
        <begin position="12"/>
        <end position="36"/>
    </location>
</feature>
<accession>A0A917F7D7</accession>
<evidence type="ECO:0000256" key="5">
    <source>
        <dbReference type="ARBA" id="ARBA00023136"/>
    </source>
</evidence>
<evidence type="ECO:0000313" key="8">
    <source>
        <dbReference type="EMBL" id="GGF53264.1"/>
    </source>
</evidence>
<feature type="transmembrane region" description="Helical" evidence="6">
    <location>
        <begin position="275"/>
        <end position="297"/>
    </location>
</feature>
<evidence type="ECO:0000256" key="2">
    <source>
        <dbReference type="ARBA" id="ARBA00022475"/>
    </source>
</evidence>
<evidence type="ECO:0000256" key="6">
    <source>
        <dbReference type="SAM" id="Phobius"/>
    </source>
</evidence>
<feature type="domain" description="EamA" evidence="7">
    <location>
        <begin position="158"/>
        <end position="289"/>
    </location>
</feature>
<evidence type="ECO:0000313" key="9">
    <source>
        <dbReference type="Proteomes" id="UP000632498"/>
    </source>
</evidence>
<dbReference type="GO" id="GO:0005886">
    <property type="term" value="C:plasma membrane"/>
    <property type="evidence" value="ECO:0007669"/>
    <property type="project" value="UniProtKB-SubCell"/>
</dbReference>
<gene>
    <name evidence="8" type="ORF">GCM10011332_03260</name>
</gene>
<feature type="transmembrane region" description="Helical" evidence="6">
    <location>
        <begin position="72"/>
        <end position="93"/>
    </location>
</feature>
<feature type="domain" description="EamA" evidence="7">
    <location>
        <begin position="10"/>
        <end position="143"/>
    </location>
</feature>
<sequence length="311" mass="33734">MPNQQTEPVAIFFVFMATIALSFKGVFAKFAYMAGISVDSLLLLRFAIATPLFWLGVYMLARKSTPLSWAQWKACSFAGLMFFFATYCDFTAIEKIGVSVSRLILFTFPMLVMLINAFLNKTAPSAHQWFVFATTYSGIALVMAPNGLAGFENFDWVGAGWAMGSAFTYALYLIASQQIMKTLGSVRFTAASGTITLGVMLVVIPLSTDLNNLTFPLEGVLWGSVIATLCTVLPFFMLFEGIKRCGATQASLITLTGPILTVIAAWLILGETLNGVQIIGAAITIAGVASLKGAWAIEYVRKLFIRPKAVL</sequence>
<dbReference type="InterPro" id="IPR000620">
    <property type="entry name" value="EamA_dom"/>
</dbReference>
<keyword evidence="9" id="KW-1185">Reference proteome</keyword>
<evidence type="ECO:0000256" key="4">
    <source>
        <dbReference type="ARBA" id="ARBA00022989"/>
    </source>
</evidence>
<feature type="transmembrane region" description="Helical" evidence="6">
    <location>
        <begin position="99"/>
        <end position="119"/>
    </location>
</feature>
<evidence type="ECO:0000256" key="3">
    <source>
        <dbReference type="ARBA" id="ARBA00022692"/>
    </source>
</evidence>
<dbReference type="PANTHER" id="PTHR32322:SF18">
    <property type="entry name" value="S-ADENOSYLMETHIONINE_S-ADENOSYLHOMOCYSTEINE TRANSPORTER"/>
    <property type="match status" value="1"/>
</dbReference>
<proteinExistence type="predicted"/>
<dbReference type="EMBL" id="BMHV01000002">
    <property type="protein sequence ID" value="GGF53264.1"/>
    <property type="molecule type" value="Genomic_DNA"/>
</dbReference>
<keyword evidence="2" id="KW-1003">Cell membrane</keyword>
<feature type="transmembrane region" description="Helical" evidence="6">
    <location>
        <begin position="186"/>
        <end position="207"/>
    </location>
</feature>
<keyword evidence="3 6" id="KW-0812">Transmembrane</keyword>
<comment type="subcellular location">
    <subcellularLocation>
        <location evidence="1">Cell membrane</location>
        <topology evidence="1">Multi-pass membrane protein</topology>
    </subcellularLocation>
</comment>
<keyword evidence="5 6" id="KW-0472">Membrane</keyword>